<dbReference type="AlphaFoldDB" id="A0A6G6WJ61"/>
<dbReference type="KEGG" id="nano:G5V58_22120"/>
<dbReference type="EMBL" id="CP049257">
    <property type="protein sequence ID" value="QIG45100.1"/>
    <property type="molecule type" value="Genomic_DNA"/>
</dbReference>
<dbReference type="SUPFAM" id="SSF69047">
    <property type="entry name" value="Hypothetical protein YjbJ"/>
    <property type="match status" value="1"/>
</dbReference>
<organism evidence="4 5">
    <name type="scientific">Nocardioides anomalus</name>
    <dbReference type="NCBI Taxonomy" id="2712223"/>
    <lineage>
        <taxon>Bacteria</taxon>
        <taxon>Bacillati</taxon>
        <taxon>Actinomycetota</taxon>
        <taxon>Actinomycetes</taxon>
        <taxon>Propionibacteriales</taxon>
        <taxon>Nocardioidaceae</taxon>
        <taxon>Nocardioides</taxon>
    </lineage>
</organism>
<feature type="region of interest" description="Disordered" evidence="2">
    <location>
        <begin position="1"/>
        <end position="64"/>
    </location>
</feature>
<reference evidence="4 5" key="1">
    <citation type="submission" date="2020-02" db="EMBL/GenBank/DDBJ databases">
        <title>Full genome sequence of Nocardioides sp. R-3366.</title>
        <authorList>
            <person name="Im W.-T."/>
        </authorList>
    </citation>
    <scope>NUCLEOTIDE SEQUENCE [LARGE SCALE GENOMIC DNA]</scope>
    <source>
        <strain evidence="4 5">R-3366</strain>
    </source>
</reference>
<dbReference type="Gene3D" id="1.10.1470.10">
    <property type="entry name" value="YjbJ"/>
    <property type="match status" value="1"/>
</dbReference>
<feature type="compositionally biased region" description="Basic and acidic residues" evidence="2">
    <location>
        <begin position="29"/>
        <end position="39"/>
    </location>
</feature>
<name>A0A6G6WJ61_9ACTN</name>
<dbReference type="Pfam" id="PF05532">
    <property type="entry name" value="CsbD"/>
    <property type="match status" value="1"/>
</dbReference>
<proteinExistence type="inferred from homology"/>
<evidence type="ECO:0000259" key="3">
    <source>
        <dbReference type="Pfam" id="PF05532"/>
    </source>
</evidence>
<evidence type="ECO:0000313" key="4">
    <source>
        <dbReference type="EMBL" id="QIG45100.1"/>
    </source>
</evidence>
<feature type="compositionally biased region" description="Basic and acidic residues" evidence="2">
    <location>
        <begin position="47"/>
        <end position="64"/>
    </location>
</feature>
<feature type="compositionally biased region" description="Basic and acidic residues" evidence="2">
    <location>
        <begin position="1"/>
        <end position="20"/>
    </location>
</feature>
<gene>
    <name evidence="4" type="ORF">G5V58_22120</name>
</gene>
<keyword evidence="5" id="KW-1185">Reference proteome</keyword>
<accession>A0A6G6WJ61</accession>
<dbReference type="InterPro" id="IPR036629">
    <property type="entry name" value="YjbJ_sf"/>
</dbReference>
<dbReference type="InterPro" id="IPR008462">
    <property type="entry name" value="CsbD"/>
</dbReference>
<evidence type="ECO:0000256" key="2">
    <source>
        <dbReference type="SAM" id="MobiDB-lite"/>
    </source>
</evidence>
<evidence type="ECO:0000256" key="1">
    <source>
        <dbReference type="ARBA" id="ARBA00009129"/>
    </source>
</evidence>
<dbReference type="RefSeq" id="WP_165237325.1">
    <property type="nucleotide sequence ID" value="NZ_CP049257.1"/>
</dbReference>
<sequence length="64" mass="6769">MGTDDKMENKGQDLKGRAKEAAGSVTGDDDLKNEGRADQAESSVKQAGEKAKDAIGDIKDAFKK</sequence>
<comment type="similarity">
    <text evidence="1">Belongs to the UPF0337 (CsbD) family.</text>
</comment>
<protein>
    <submittedName>
        <fullName evidence="4">CsbD family protein</fullName>
    </submittedName>
</protein>
<evidence type="ECO:0000313" key="5">
    <source>
        <dbReference type="Proteomes" id="UP000502996"/>
    </source>
</evidence>
<feature type="domain" description="CsbD-like" evidence="3">
    <location>
        <begin position="5"/>
        <end position="55"/>
    </location>
</feature>
<dbReference type="Proteomes" id="UP000502996">
    <property type="component" value="Chromosome"/>
</dbReference>